<proteinExistence type="predicted"/>
<keyword evidence="2" id="KW-1185">Reference proteome</keyword>
<gene>
    <name evidence="1" type="ORF">ACFFVF_02860</name>
</gene>
<sequence>MTGNRPQSATFHTDNVMRQAQSRTLKMKINLIILFLIFLSSCTDKSSTKESLDNNKKQVLETSLAFENSKDSLITLLPEMKSNSLDCNANIYWRIIKRGKTSIPLLIESLTDTTMTNVYSNCKNGKLNVGEISYFALEEIAEFPAFAVTNIQFDVIDKNGCWSFFDYLFDNRNKKQYQKMARDFYKSNEYAYEKFDKKELKECRKKYQIEGKLRWEK</sequence>
<dbReference type="Proteomes" id="UP001589607">
    <property type="component" value="Unassembled WGS sequence"/>
</dbReference>
<dbReference type="EMBL" id="JBHMEY010000006">
    <property type="protein sequence ID" value="MFB9095444.1"/>
    <property type="molecule type" value="Genomic_DNA"/>
</dbReference>
<comment type="caution">
    <text evidence="1">The sequence shown here is derived from an EMBL/GenBank/DDBJ whole genome shotgun (WGS) entry which is preliminary data.</text>
</comment>
<evidence type="ECO:0000313" key="2">
    <source>
        <dbReference type="Proteomes" id="UP001589607"/>
    </source>
</evidence>
<reference evidence="1 2" key="1">
    <citation type="submission" date="2024-09" db="EMBL/GenBank/DDBJ databases">
        <authorList>
            <person name="Sun Q."/>
            <person name="Mori K."/>
        </authorList>
    </citation>
    <scope>NUCLEOTIDE SEQUENCE [LARGE SCALE GENOMIC DNA]</scope>
    <source>
        <strain evidence="1 2">CECT 7955</strain>
    </source>
</reference>
<accession>A0ABV5GJA7</accession>
<evidence type="ECO:0000313" key="1">
    <source>
        <dbReference type="EMBL" id="MFB9095444.1"/>
    </source>
</evidence>
<name>A0ABV5GJA7_9FLAO</name>
<protein>
    <recommendedName>
        <fullName evidence="3">Lipoprotein</fullName>
    </recommendedName>
</protein>
<organism evidence="1 2">
    <name type="scientific">Flavobacterium jumunjinense</name>
    <dbReference type="NCBI Taxonomy" id="998845"/>
    <lineage>
        <taxon>Bacteria</taxon>
        <taxon>Pseudomonadati</taxon>
        <taxon>Bacteroidota</taxon>
        <taxon>Flavobacteriia</taxon>
        <taxon>Flavobacteriales</taxon>
        <taxon>Flavobacteriaceae</taxon>
        <taxon>Flavobacterium</taxon>
    </lineage>
</organism>
<evidence type="ECO:0008006" key="3">
    <source>
        <dbReference type="Google" id="ProtNLM"/>
    </source>
</evidence>